<evidence type="ECO:0000256" key="1">
    <source>
        <dbReference type="SAM" id="Phobius"/>
    </source>
</evidence>
<protein>
    <submittedName>
        <fullName evidence="2">Uncharacterized protein</fullName>
    </submittedName>
</protein>
<organism evidence="2 3">
    <name type="scientific">Meloidogyne enterolobii</name>
    <name type="common">Root-knot nematode worm</name>
    <name type="synonym">Meloidogyne mayaguensis</name>
    <dbReference type="NCBI Taxonomy" id="390850"/>
    <lineage>
        <taxon>Eukaryota</taxon>
        <taxon>Metazoa</taxon>
        <taxon>Ecdysozoa</taxon>
        <taxon>Nematoda</taxon>
        <taxon>Chromadorea</taxon>
        <taxon>Rhabditida</taxon>
        <taxon>Tylenchina</taxon>
        <taxon>Tylenchomorpha</taxon>
        <taxon>Tylenchoidea</taxon>
        <taxon>Meloidogynidae</taxon>
        <taxon>Meloidogyninae</taxon>
        <taxon>Meloidogyne</taxon>
    </lineage>
</organism>
<dbReference type="AlphaFoldDB" id="A0A6V7W9A8"/>
<reference evidence="2 3" key="1">
    <citation type="submission" date="2020-08" db="EMBL/GenBank/DDBJ databases">
        <authorList>
            <person name="Koutsovoulos G."/>
            <person name="Danchin GJ E."/>
        </authorList>
    </citation>
    <scope>NUCLEOTIDE SEQUENCE [LARGE SCALE GENOMIC DNA]</scope>
</reference>
<sequence length="99" mass="11803">MARIMRNLNLIIFLGIIKIFLVVDYFILRLIKMNEFPYVFFTQNGNQIGLAILLTENFDSYKPHVWLENCSVEANFGNDLETKPFKYDISKHFILKEFY</sequence>
<feature type="transmembrane region" description="Helical" evidence="1">
    <location>
        <begin position="7"/>
        <end position="28"/>
    </location>
</feature>
<keyword evidence="1" id="KW-1133">Transmembrane helix</keyword>
<dbReference type="Proteomes" id="UP000580250">
    <property type="component" value="Unassembled WGS sequence"/>
</dbReference>
<dbReference type="EMBL" id="CAJEWN010000471">
    <property type="protein sequence ID" value="CAD2183530.1"/>
    <property type="molecule type" value="Genomic_DNA"/>
</dbReference>
<evidence type="ECO:0000313" key="2">
    <source>
        <dbReference type="EMBL" id="CAD2183530.1"/>
    </source>
</evidence>
<dbReference type="OrthoDB" id="5891271at2759"/>
<accession>A0A6V7W9A8</accession>
<keyword evidence="1" id="KW-0472">Membrane</keyword>
<name>A0A6V7W9A8_MELEN</name>
<evidence type="ECO:0000313" key="3">
    <source>
        <dbReference type="Proteomes" id="UP000580250"/>
    </source>
</evidence>
<dbReference type="InterPro" id="IPR043136">
    <property type="entry name" value="B30.2/SPRY_sf"/>
</dbReference>
<dbReference type="Gene3D" id="2.60.120.920">
    <property type="match status" value="1"/>
</dbReference>
<comment type="caution">
    <text evidence="2">The sequence shown here is derived from an EMBL/GenBank/DDBJ whole genome shotgun (WGS) entry which is preliminary data.</text>
</comment>
<keyword evidence="1" id="KW-0812">Transmembrane</keyword>
<gene>
    <name evidence="2" type="ORF">MENT_LOCUS35832</name>
</gene>
<proteinExistence type="predicted"/>